<dbReference type="SUPFAM" id="SSF111148">
    <property type="entry name" value="YggX-like"/>
    <property type="match status" value="1"/>
</dbReference>
<dbReference type="AlphaFoldDB" id="A0A382QP81"/>
<sequence>MSRTVFCQLLKKDLPGLAEAPFPGSRGTAIFEAYSAQAWAQWQSLQTMLINEKHLSMLDKNHRRYLNEQRDRYLAGEDIDQAEGYISPD</sequence>
<protein>
    <recommendedName>
        <fullName evidence="3">Fe(2+)-trafficking protein</fullName>
    </recommendedName>
</protein>
<dbReference type="PANTHER" id="PTHR36965">
    <property type="entry name" value="FE(2+)-TRAFFICKING PROTEIN-RELATED"/>
    <property type="match status" value="1"/>
</dbReference>
<reference evidence="2" key="1">
    <citation type="submission" date="2018-05" db="EMBL/GenBank/DDBJ databases">
        <authorList>
            <person name="Lanie J.A."/>
            <person name="Ng W.-L."/>
            <person name="Kazmierczak K.M."/>
            <person name="Andrzejewski T.M."/>
            <person name="Davidsen T.M."/>
            <person name="Wayne K.J."/>
            <person name="Tettelin H."/>
            <person name="Glass J.I."/>
            <person name="Rusch D."/>
            <person name="Podicherti R."/>
            <person name="Tsui H.-C.T."/>
            <person name="Winkler M.E."/>
        </authorList>
    </citation>
    <scope>NUCLEOTIDE SEQUENCE</scope>
</reference>
<name>A0A382QP81_9ZZZZ</name>
<dbReference type="InterPro" id="IPR007457">
    <property type="entry name" value="Fe_traffick_prot_YggX"/>
</dbReference>
<organism evidence="2">
    <name type="scientific">marine metagenome</name>
    <dbReference type="NCBI Taxonomy" id="408172"/>
    <lineage>
        <taxon>unclassified sequences</taxon>
        <taxon>metagenomes</taxon>
        <taxon>ecological metagenomes</taxon>
    </lineage>
</organism>
<proteinExistence type="inferred from homology"/>
<dbReference type="Pfam" id="PF04362">
    <property type="entry name" value="Iron_traffic"/>
    <property type="match status" value="1"/>
</dbReference>
<dbReference type="InterPro" id="IPR036766">
    <property type="entry name" value="Fe_traffick_prot_YggX_sf"/>
</dbReference>
<dbReference type="GO" id="GO:0005506">
    <property type="term" value="F:iron ion binding"/>
    <property type="evidence" value="ECO:0007669"/>
    <property type="project" value="InterPro"/>
</dbReference>
<accession>A0A382QP81</accession>
<dbReference type="GO" id="GO:0005829">
    <property type="term" value="C:cytosol"/>
    <property type="evidence" value="ECO:0007669"/>
    <property type="project" value="TreeGrafter"/>
</dbReference>
<evidence type="ECO:0000256" key="1">
    <source>
        <dbReference type="ARBA" id="ARBA00023004"/>
    </source>
</evidence>
<dbReference type="HAMAP" id="MF_00686">
    <property type="entry name" value="Fe_traffic_YggX"/>
    <property type="match status" value="1"/>
</dbReference>
<dbReference type="Gene3D" id="1.10.3880.10">
    <property type="entry name" value="Fe(II) trafficking protein YggX"/>
    <property type="match status" value="1"/>
</dbReference>
<evidence type="ECO:0008006" key="3">
    <source>
        <dbReference type="Google" id="ProtNLM"/>
    </source>
</evidence>
<dbReference type="PIRSF" id="PIRSF029827">
    <property type="entry name" value="Fe_traffic_YggX"/>
    <property type="match status" value="1"/>
</dbReference>
<dbReference type="PANTHER" id="PTHR36965:SF1">
    <property type="entry name" value="FE(2+)-TRAFFICKING PROTEIN-RELATED"/>
    <property type="match status" value="1"/>
</dbReference>
<dbReference type="GO" id="GO:0034599">
    <property type="term" value="P:cellular response to oxidative stress"/>
    <property type="evidence" value="ECO:0007669"/>
    <property type="project" value="TreeGrafter"/>
</dbReference>
<gene>
    <name evidence="2" type="ORF">METZ01_LOCUS338995</name>
</gene>
<dbReference type="NCBIfam" id="NF003817">
    <property type="entry name" value="PRK05408.1"/>
    <property type="match status" value="1"/>
</dbReference>
<keyword evidence="1" id="KW-0408">Iron</keyword>
<dbReference type="EMBL" id="UINC01115253">
    <property type="protein sequence ID" value="SVC86141.1"/>
    <property type="molecule type" value="Genomic_DNA"/>
</dbReference>
<evidence type="ECO:0000313" key="2">
    <source>
        <dbReference type="EMBL" id="SVC86141.1"/>
    </source>
</evidence>